<organism evidence="3 4">
    <name type="scientific">Tetrapyrgos nigripes</name>
    <dbReference type="NCBI Taxonomy" id="182062"/>
    <lineage>
        <taxon>Eukaryota</taxon>
        <taxon>Fungi</taxon>
        <taxon>Dikarya</taxon>
        <taxon>Basidiomycota</taxon>
        <taxon>Agaricomycotina</taxon>
        <taxon>Agaricomycetes</taxon>
        <taxon>Agaricomycetidae</taxon>
        <taxon>Agaricales</taxon>
        <taxon>Marasmiineae</taxon>
        <taxon>Marasmiaceae</taxon>
        <taxon>Tetrapyrgos</taxon>
    </lineage>
</organism>
<keyword evidence="1" id="KW-0175">Coiled coil</keyword>
<keyword evidence="4" id="KW-1185">Reference proteome</keyword>
<proteinExistence type="predicted"/>
<feature type="region of interest" description="Disordered" evidence="2">
    <location>
        <begin position="281"/>
        <end position="347"/>
    </location>
</feature>
<feature type="compositionally biased region" description="Low complexity" evidence="2">
    <location>
        <begin position="469"/>
        <end position="478"/>
    </location>
</feature>
<feature type="compositionally biased region" description="Low complexity" evidence="2">
    <location>
        <begin position="200"/>
        <end position="218"/>
    </location>
</feature>
<feature type="compositionally biased region" description="Pro residues" evidence="2">
    <location>
        <begin position="327"/>
        <end position="337"/>
    </location>
</feature>
<accession>A0A8H5LXQ4</accession>
<sequence length="672" mass="75288">MDRDSFAVGEAATLLVTVTYGKAKASEFLPGNLSKAIPILRKDLTKLGLVQPKKQSIRIHMRGVVQFSWVTTIGSILENSLEAKLNPDSKRAVVNSSQKILKEASIMSLQLKYESSSYCPDDYPVVGKEQEPSYYGEEPPEYHSRPPSYEPLSQPIVHSLGIHPVSDSVSSAKRPVITSTRYDAMAIRSTPSVPMTRTHSQAAKSKSQDSAESSASSSRKARQKQFQSQKKLYTPTGPTTPPATSAALAVAPSIIRTRSQARLNPEPDSDVSADVHAQSLQRDFQRKASQSQSKTQTQPQPSQSHPLPAKPVFSVDCTSPSSSSSYIPPPPRTPPYSYPDHPFTHPTQPHFYPEYSYVDLAIHQSTKPSMSPFVGDRSESISNDVDVEKILLGSRDPSAMKLSPSPNRAYHYHYPDSLAPSALQIRQENQELRDQVAALSRKVEVLEKALETEKTLRMSATSVLPTPPASQTTQPQNPYSEREDGPRHERTEHWVRLQGLQQLEYLEKELCRERIKRIEAESLLEDVEKECREPFVVPALMEAFLMVRDVGTSVLDGMKVDRRDERDKDEGERSGPGSGLAVKGHGYEYGASQEEILDREKDREMLCKVEEVDDAELESLKRKRGSDDEDDLERWGSEFFSDDEEPVNTSLKLPPRKRFVPEDYAWGQWEHS</sequence>
<evidence type="ECO:0000256" key="2">
    <source>
        <dbReference type="SAM" id="MobiDB-lite"/>
    </source>
</evidence>
<feature type="region of interest" description="Disordered" evidence="2">
    <location>
        <begin position="128"/>
        <end position="154"/>
    </location>
</feature>
<evidence type="ECO:0000313" key="4">
    <source>
        <dbReference type="Proteomes" id="UP000559256"/>
    </source>
</evidence>
<dbReference type="OrthoDB" id="3070390at2759"/>
<gene>
    <name evidence="3" type="ORF">D9758_000863</name>
</gene>
<feature type="region of interest" description="Disordered" evidence="2">
    <location>
        <begin position="559"/>
        <end position="585"/>
    </location>
</feature>
<protein>
    <submittedName>
        <fullName evidence="3">Uncharacterized protein</fullName>
    </submittedName>
</protein>
<dbReference type="EMBL" id="JAACJM010000003">
    <property type="protein sequence ID" value="KAF5373910.1"/>
    <property type="molecule type" value="Genomic_DNA"/>
</dbReference>
<name>A0A8H5LXQ4_9AGAR</name>
<dbReference type="AlphaFoldDB" id="A0A8H5LXQ4"/>
<feature type="compositionally biased region" description="Polar residues" evidence="2">
    <location>
        <begin position="189"/>
        <end position="199"/>
    </location>
</feature>
<dbReference type="Proteomes" id="UP000559256">
    <property type="component" value="Unassembled WGS sequence"/>
</dbReference>
<comment type="caution">
    <text evidence="3">The sequence shown here is derived from an EMBL/GenBank/DDBJ whole genome shotgun (WGS) entry which is preliminary data.</text>
</comment>
<evidence type="ECO:0000313" key="3">
    <source>
        <dbReference type="EMBL" id="KAF5373910.1"/>
    </source>
</evidence>
<reference evidence="3 4" key="1">
    <citation type="journal article" date="2020" name="ISME J.">
        <title>Uncovering the hidden diversity of litter-decomposition mechanisms in mushroom-forming fungi.</title>
        <authorList>
            <person name="Floudas D."/>
            <person name="Bentzer J."/>
            <person name="Ahren D."/>
            <person name="Johansson T."/>
            <person name="Persson P."/>
            <person name="Tunlid A."/>
        </authorList>
    </citation>
    <scope>NUCLEOTIDE SEQUENCE [LARGE SCALE GENOMIC DNA]</scope>
    <source>
        <strain evidence="3 4">CBS 291.85</strain>
    </source>
</reference>
<feature type="region of interest" description="Disordered" evidence="2">
    <location>
        <begin position="616"/>
        <end position="653"/>
    </location>
</feature>
<feature type="compositionally biased region" description="Low complexity" evidence="2">
    <location>
        <begin position="234"/>
        <end position="245"/>
    </location>
</feature>
<feature type="compositionally biased region" description="Basic and acidic residues" evidence="2">
    <location>
        <begin position="480"/>
        <end position="490"/>
    </location>
</feature>
<feature type="region of interest" description="Disordered" evidence="2">
    <location>
        <begin position="187"/>
        <end position="245"/>
    </location>
</feature>
<evidence type="ECO:0000256" key="1">
    <source>
        <dbReference type="SAM" id="Coils"/>
    </source>
</evidence>
<feature type="coiled-coil region" evidence="1">
    <location>
        <begin position="422"/>
        <end position="456"/>
    </location>
</feature>
<feature type="compositionally biased region" description="Basic and acidic residues" evidence="2">
    <location>
        <begin position="559"/>
        <end position="573"/>
    </location>
</feature>
<feature type="compositionally biased region" description="Low complexity" evidence="2">
    <location>
        <begin position="289"/>
        <end position="304"/>
    </location>
</feature>
<feature type="region of interest" description="Disordered" evidence="2">
    <location>
        <begin position="457"/>
        <end position="490"/>
    </location>
</feature>